<dbReference type="SMR" id="G4MVV9"/>
<reference key="2">
    <citation type="submission" date="2011-05" db="EMBL/GenBank/DDBJ databases">
        <title>The Genome Sequence of Magnaporthe oryzae 70-15.</title>
        <authorList>
            <consortium name="The Broad Institute Genome Sequencing Platform"/>
            <person name="Ma L.-J."/>
            <person name="Dead R."/>
            <person name="Young S.K."/>
            <person name="Zeng Q."/>
            <person name="Gargeya S."/>
            <person name="Fitzgerald M."/>
            <person name="Haas B."/>
            <person name="Abouelleil A."/>
            <person name="Alvarado L."/>
            <person name="Arachchi H.M."/>
            <person name="Berlin A."/>
            <person name="Brown A."/>
            <person name="Chapman S.B."/>
            <person name="Chen Z."/>
            <person name="Dunbar C."/>
            <person name="Freedman E."/>
            <person name="Gearin G."/>
            <person name="Gellesch M."/>
            <person name="Goldberg J."/>
            <person name="Griggs A."/>
            <person name="Gujja S."/>
            <person name="Heiman D."/>
            <person name="Howarth C."/>
            <person name="Larson L."/>
            <person name="Lui A."/>
            <person name="MacDonald P.J.P."/>
            <person name="Mehta T."/>
            <person name="Montmayeur A."/>
            <person name="Murphy C."/>
            <person name="Neiman D."/>
            <person name="Pearson M."/>
            <person name="Priest M."/>
            <person name="Roberts A."/>
            <person name="Saif S."/>
            <person name="Shea T."/>
            <person name="Shenoy N."/>
            <person name="Sisk P."/>
            <person name="Stolte C."/>
            <person name="Sykes S."/>
            <person name="Yandava C."/>
            <person name="Wortman J."/>
            <person name="Nusbaum C."/>
            <person name="Birren B."/>
        </authorList>
    </citation>
    <scope>NUCLEOTIDE SEQUENCE</scope>
    <source>
        <strain>70-15</strain>
    </source>
</reference>
<organism evidence="1 2">
    <name type="scientific">Pyricularia oryzae (strain 70-15 / ATCC MYA-4617 / FGSC 8958)</name>
    <name type="common">Rice blast fungus</name>
    <name type="synonym">Magnaporthe oryzae</name>
    <dbReference type="NCBI Taxonomy" id="242507"/>
    <lineage>
        <taxon>Eukaryota</taxon>
        <taxon>Fungi</taxon>
        <taxon>Dikarya</taxon>
        <taxon>Ascomycota</taxon>
        <taxon>Pezizomycotina</taxon>
        <taxon>Sordariomycetes</taxon>
        <taxon>Sordariomycetidae</taxon>
        <taxon>Magnaporthales</taxon>
        <taxon>Pyriculariaceae</taxon>
        <taxon>Pyricularia</taxon>
    </lineage>
</organism>
<name>G4MVV9_PYRO7</name>
<dbReference type="KEGG" id="mgr:MGG_15920"/>
<dbReference type="InterPro" id="IPR024079">
    <property type="entry name" value="MetalloPept_cat_dom_sf"/>
</dbReference>
<accession>G4MVV9</accession>
<protein>
    <submittedName>
        <fullName evidence="1">Uncharacterized protein</fullName>
    </submittedName>
</protein>
<dbReference type="EMBL" id="CM001232">
    <property type="protein sequence ID" value="EHA55827.1"/>
    <property type="molecule type" value="Genomic_DNA"/>
</dbReference>
<dbReference type="Proteomes" id="UP000009058">
    <property type="component" value="Chromosome 2"/>
</dbReference>
<reference evidence="1 2" key="1">
    <citation type="journal article" date="2005" name="Nature">
        <title>The genome sequence of the rice blast fungus Magnaporthe grisea.</title>
        <authorList>
            <person name="Dean R.A."/>
            <person name="Talbot N.J."/>
            <person name="Ebbole D.J."/>
            <person name="Farman M.L."/>
            <person name="Mitchell T.K."/>
            <person name="Orbach M.J."/>
            <person name="Thon M."/>
            <person name="Kulkarni R."/>
            <person name="Xu J.R."/>
            <person name="Pan H."/>
            <person name="Read N.D."/>
            <person name="Lee Y.H."/>
            <person name="Carbone I."/>
            <person name="Brown D."/>
            <person name="Oh Y.Y."/>
            <person name="Donofrio N."/>
            <person name="Jeong J.S."/>
            <person name="Soanes D.M."/>
            <person name="Djonovic S."/>
            <person name="Kolomiets E."/>
            <person name="Rehmeyer C."/>
            <person name="Li W."/>
            <person name="Harding M."/>
            <person name="Kim S."/>
            <person name="Lebrun M.H."/>
            <person name="Bohnert H."/>
            <person name="Coughlan S."/>
            <person name="Butler J."/>
            <person name="Calvo S."/>
            <person name="Ma L.J."/>
            <person name="Nicol R."/>
            <person name="Purcell S."/>
            <person name="Nusbaum C."/>
            <person name="Galagan J.E."/>
            <person name="Birren B.W."/>
        </authorList>
    </citation>
    <scope>NUCLEOTIDE SEQUENCE [LARGE SCALE GENOMIC DNA]</scope>
    <source>
        <strain evidence="2">70-15 / ATCC MYA-4617 / FGSC 8958</strain>
    </source>
</reference>
<dbReference type="Gene3D" id="3.40.390.10">
    <property type="entry name" value="Collagenase (Catalytic Domain)"/>
    <property type="match status" value="1"/>
</dbReference>
<evidence type="ECO:0000313" key="2">
    <source>
        <dbReference type="Proteomes" id="UP000009058"/>
    </source>
</evidence>
<dbReference type="GO" id="GO:0008237">
    <property type="term" value="F:metallopeptidase activity"/>
    <property type="evidence" value="ECO:0007669"/>
    <property type="project" value="InterPro"/>
</dbReference>
<keyword evidence="2" id="KW-1185">Reference proteome</keyword>
<evidence type="ECO:0000313" key="1">
    <source>
        <dbReference type="EMBL" id="EHA55827.1"/>
    </source>
</evidence>
<dbReference type="HOGENOM" id="CLU_3191486_0_0_1"/>
<dbReference type="RefSeq" id="XP_003715634.1">
    <property type="nucleotide sequence ID" value="XM_003715586.1"/>
</dbReference>
<dbReference type="VEuPathDB" id="FungiDB:MGG_15920"/>
<gene>
    <name evidence="1" type="ORF">MGG_15920</name>
</gene>
<sequence length="46" mass="5061">MLVRGTEDYGDGYGIEKVRSLGQQESLMDADTFGYFAREAGTGVRL</sequence>
<dbReference type="GeneID" id="12986726"/>
<dbReference type="AlphaFoldDB" id="G4MVV9"/>
<dbReference type="SUPFAM" id="SSF55486">
    <property type="entry name" value="Metalloproteases ('zincins'), catalytic domain"/>
    <property type="match status" value="1"/>
</dbReference>
<proteinExistence type="predicted"/>
<dbReference type="InParanoid" id="G4MVV9"/>